<evidence type="ECO:0000256" key="1">
    <source>
        <dbReference type="SAM" id="Phobius"/>
    </source>
</evidence>
<evidence type="ECO:0000313" key="3">
    <source>
        <dbReference type="Proteomes" id="UP001597034"/>
    </source>
</evidence>
<reference evidence="2 3" key="1">
    <citation type="journal article" date="2019" name="Int. J. Syst. Evol. Microbiol.">
        <title>The Global Catalogue of Microorganisms (GCM) 10K type strain sequencing project: providing services to taxonomists for standard genome sequencing and annotation.</title>
        <authorList>
            <consortium name="The Broad Institute Genomics Platform"/>
            <consortium name="The Broad Institute Genome Sequencing Center for Infectious Disease"/>
            <person name="Wu L."/>
            <person name="Ma J."/>
        </authorList>
    </citation>
    <scope>NUCLEOTIDE SEQUENCE [LARGE SCALE GENOMIC DNA]</scope>
    <source>
        <strain evidence="2 3">CGMCC 1.10390</strain>
    </source>
</reference>
<feature type="transmembrane region" description="Helical" evidence="1">
    <location>
        <begin position="20"/>
        <end position="39"/>
    </location>
</feature>
<dbReference type="RefSeq" id="WP_256401933.1">
    <property type="nucleotide sequence ID" value="NZ_JANHJR010000004.1"/>
</dbReference>
<evidence type="ECO:0008006" key="4">
    <source>
        <dbReference type="Google" id="ProtNLM"/>
    </source>
</evidence>
<keyword evidence="1" id="KW-0812">Transmembrane</keyword>
<accession>A0ABD6DQI0</accession>
<comment type="caution">
    <text evidence="2">The sequence shown here is derived from an EMBL/GenBank/DDBJ whole genome shotgun (WGS) entry which is preliminary data.</text>
</comment>
<evidence type="ECO:0000313" key="2">
    <source>
        <dbReference type="EMBL" id="MFD1647585.1"/>
    </source>
</evidence>
<keyword evidence="3" id="KW-1185">Reference proteome</keyword>
<keyword evidence="1" id="KW-0472">Membrane</keyword>
<sequence length="48" mass="4595">MAESLGGTALQTSGGISPTLLIGIVVVAIVVVAITWVLTNSGKGGGAD</sequence>
<dbReference type="EMBL" id="JBHUDO010000004">
    <property type="protein sequence ID" value="MFD1647585.1"/>
    <property type="molecule type" value="Genomic_DNA"/>
</dbReference>
<dbReference type="AlphaFoldDB" id="A0ABD6DQI0"/>
<organism evidence="2 3">
    <name type="scientific">Haloarchaeobius litoreus</name>
    <dbReference type="NCBI Taxonomy" id="755306"/>
    <lineage>
        <taxon>Archaea</taxon>
        <taxon>Methanobacteriati</taxon>
        <taxon>Methanobacteriota</taxon>
        <taxon>Stenosarchaea group</taxon>
        <taxon>Halobacteria</taxon>
        <taxon>Halobacteriales</taxon>
        <taxon>Halorubellaceae</taxon>
        <taxon>Haloarchaeobius</taxon>
    </lineage>
</organism>
<name>A0ABD6DQI0_9EURY</name>
<protein>
    <recommendedName>
        <fullName evidence="4">Flagellin N-terminal-like domain-containing protein</fullName>
    </recommendedName>
</protein>
<proteinExistence type="predicted"/>
<keyword evidence="1" id="KW-1133">Transmembrane helix</keyword>
<gene>
    <name evidence="2" type="ORF">ACFSBL_17985</name>
</gene>
<dbReference type="Proteomes" id="UP001597034">
    <property type="component" value="Unassembled WGS sequence"/>
</dbReference>